<dbReference type="FunFam" id="2.70.98.30:FF:000001">
    <property type="entry name" value="alpha-mannosidase 2C1 isoform X2"/>
    <property type="match status" value="1"/>
</dbReference>
<dbReference type="Pfam" id="PF22907">
    <property type="entry name" value="Ams1-like_1st"/>
    <property type="match status" value="1"/>
</dbReference>
<evidence type="ECO:0000256" key="5">
    <source>
        <dbReference type="ARBA" id="ARBA00022801"/>
    </source>
</evidence>
<dbReference type="Pfam" id="PF17677">
    <property type="entry name" value="Glyco_hydro38C2"/>
    <property type="match status" value="1"/>
</dbReference>
<comment type="caution">
    <text evidence="10">The sequence shown here is derived from an EMBL/GenBank/DDBJ whole genome shotgun (WGS) entry which is preliminary data.</text>
</comment>
<evidence type="ECO:0000256" key="8">
    <source>
        <dbReference type="ARBA" id="ARBA00071615"/>
    </source>
</evidence>
<dbReference type="GO" id="GO:0006013">
    <property type="term" value="P:mannose metabolic process"/>
    <property type="evidence" value="ECO:0007669"/>
    <property type="project" value="InterPro"/>
</dbReference>
<reference evidence="10" key="1">
    <citation type="submission" date="2022-07" db="EMBL/GenBank/DDBJ databases">
        <title>Phylogenomic reconstructions and comparative analyses of Kickxellomycotina fungi.</title>
        <authorList>
            <person name="Reynolds N.K."/>
            <person name="Stajich J.E."/>
            <person name="Barry K."/>
            <person name="Grigoriev I.V."/>
            <person name="Crous P."/>
            <person name="Smith M.E."/>
        </authorList>
    </citation>
    <scope>NUCLEOTIDE SEQUENCE</scope>
    <source>
        <strain evidence="10">BCRC 34489</strain>
    </source>
</reference>
<dbReference type="InterPro" id="IPR015341">
    <property type="entry name" value="Glyco_hydro_38_cen"/>
</dbReference>
<organism evidence="10 11">
    <name type="scientific">Coemansia interrupta</name>
    <dbReference type="NCBI Taxonomy" id="1126814"/>
    <lineage>
        <taxon>Eukaryota</taxon>
        <taxon>Fungi</taxon>
        <taxon>Fungi incertae sedis</taxon>
        <taxon>Zoopagomycota</taxon>
        <taxon>Kickxellomycotina</taxon>
        <taxon>Kickxellomycetes</taxon>
        <taxon>Kickxellales</taxon>
        <taxon>Kickxellaceae</taxon>
        <taxon>Coemansia</taxon>
    </lineage>
</organism>
<dbReference type="GO" id="GO:0030246">
    <property type="term" value="F:carbohydrate binding"/>
    <property type="evidence" value="ECO:0007669"/>
    <property type="project" value="InterPro"/>
</dbReference>
<dbReference type="Gene3D" id="3.20.110.10">
    <property type="entry name" value="Glycoside hydrolase 38, N terminal domain"/>
    <property type="match status" value="1"/>
</dbReference>
<sequence length="1061" mass="117508">METQMSYLQKHPDVTKSRLNTFMSNSQFKDVNIHAALYEARVSGAAHVSLEVWAAPGTERPTFEHAVKQEFTAIDGSDHTFGPSWSTHWVRASLKIPHEFAGKEVRLLFNPGCEAMVWSADGMPQQGITGGGGADKRVEYVVARKAKAGSSVTLYLEVACNGMFGLGDYTIGPPDEHRTFRLQPVELVVRRVDGMALYYDLSVLKQMLEKLPRESPRWWQALSTANAIMNAFDAQDAATLPGCLEIAKEFFAATPGSATHQVYAIGNCHIDTAWLWPYDETKRKVARSWATQLGLLERYPEYMFAASQAQQFEWLKELYPGLFARVKEAVKGGRFIPIGGTWVEMDCNVPSGESLVRQFLLGQRFFQENFGVRCRVFWLPDTFGYSSQLPQIVRLAGAEYFFTQKLSWNNINKFPHTTFNWVGLDGSSVVCHMCPAETYTAEAKADQLIESVAKHKDVAYSNESLYLYGFGDGGGGPTDDMVERMRRMQDVDGLPRSRHAHPDEFYAHVEKKAAGLVSWHGELYFELHRGTYTSQAQTKKNNRMAEYLLRDVEMLSAVAHARTAGFAYPADELTRLWKLVCLNQFHDVIPGSSIEMVYRDSDRMYADVLESARGMKQAAVKALFAGSGLCAAERAGALMVLNTTAWPRTEVVAVPGGNRGAMRGCEQVRKHDQAALAVAAAVPGTGVQLVAPSAAAHSVPASAYRERGSGLVVLENLHVTAKFSAQGQLVSLVERRSERELVPAGQAGNVLRLHDDIPLFWDAWDIEINHLEKYRVLQAASVEIVDEGPLLASIAIDVPVGGQSHVRQFVSLSAVSPRLDFACDVEWHENRRCLKTAFTWDIRSDVATYETQYGVVQRPTHRNTTWDMAKFEVCAHKFGDLSEFGFGVALLNDGKYGYATLGNTMTLTLLRSPKSPDAHCDMGHHSFRYAVYPHHGAFNESRVVQEAYQFNVPLVQLPVDAQAQVNEEPFFTVKGASNIVLDAVKAAEDRRGDVVVRLYEAYGGRARATIATSLGFAAAAKTNVLEEHVDTVAFTAASGGKGGSVVVDFKPFEIVTLRFSK</sequence>
<dbReference type="Pfam" id="PF01074">
    <property type="entry name" value="Glyco_hydro_38N"/>
    <property type="match status" value="1"/>
</dbReference>
<dbReference type="Gene3D" id="2.70.98.30">
    <property type="entry name" value="Golgi alpha-mannosidase II, domain 4"/>
    <property type="match status" value="1"/>
</dbReference>
<evidence type="ECO:0000259" key="9">
    <source>
        <dbReference type="SMART" id="SM00872"/>
    </source>
</evidence>
<evidence type="ECO:0000256" key="2">
    <source>
        <dbReference type="ARBA" id="ARBA00009792"/>
    </source>
</evidence>
<name>A0A9W8LN34_9FUNG</name>
<dbReference type="Gene3D" id="1.20.1270.50">
    <property type="entry name" value="Glycoside hydrolase family 38, central domain"/>
    <property type="match status" value="1"/>
</dbReference>
<dbReference type="EC" id="3.2.1.24" evidence="3"/>
<comment type="similarity">
    <text evidence="2">Belongs to the glycosyl hydrolase 38 family.</text>
</comment>
<dbReference type="FunFam" id="1.20.1270.50:FF:000004">
    <property type="entry name" value="alpha-mannosidase 2C1 isoform X1"/>
    <property type="match status" value="1"/>
</dbReference>
<dbReference type="GO" id="GO:0046872">
    <property type="term" value="F:metal ion binding"/>
    <property type="evidence" value="ECO:0007669"/>
    <property type="project" value="UniProtKB-KW"/>
</dbReference>
<evidence type="ECO:0000256" key="7">
    <source>
        <dbReference type="ARBA" id="ARBA00054985"/>
    </source>
</evidence>
<dbReference type="AlphaFoldDB" id="A0A9W8LN34"/>
<dbReference type="InterPro" id="IPR054723">
    <property type="entry name" value="Ams1-like_N"/>
</dbReference>
<dbReference type="InterPro" id="IPR011682">
    <property type="entry name" value="Glyco_hydro_38_C"/>
</dbReference>
<dbReference type="FunFam" id="3.20.110.10:FF:000002">
    <property type="entry name" value="alpha-mannosidase 2C1 isoform X1"/>
    <property type="match status" value="1"/>
</dbReference>
<comment type="function">
    <text evidence="7">Degrades free oligosaccharides in the vacuole.</text>
</comment>
<dbReference type="InterPro" id="IPR011013">
    <property type="entry name" value="Gal_mutarotase_sf_dom"/>
</dbReference>
<dbReference type="InterPro" id="IPR027291">
    <property type="entry name" value="Glyco_hydro_38_N_sf"/>
</dbReference>
<accession>A0A9W8LN34</accession>
<comment type="catalytic activity">
    <reaction evidence="1">
        <text>Hydrolysis of terminal, non-reducing alpha-D-mannose residues in alpha-D-mannosides.</text>
        <dbReference type="EC" id="3.2.1.24"/>
    </reaction>
</comment>
<dbReference type="Pfam" id="PF07748">
    <property type="entry name" value="Glyco_hydro_38C"/>
    <property type="match status" value="1"/>
</dbReference>
<evidence type="ECO:0000256" key="4">
    <source>
        <dbReference type="ARBA" id="ARBA00022723"/>
    </source>
</evidence>
<evidence type="ECO:0000313" key="10">
    <source>
        <dbReference type="EMBL" id="KAJ2787258.1"/>
    </source>
</evidence>
<dbReference type="EMBL" id="JANBUM010000028">
    <property type="protein sequence ID" value="KAJ2787258.1"/>
    <property type="molecule type" value="Genomic_DNA"/>
</dbReference>
<protein>
    <recommendedName>
        <fullName evidence="8">Alpha-mannosidase</fullName>
        <ecNumber evidence="3">3.2.1.24</ecNumber>
    </recommendedName>
</protein>
<dbReference type="SUPFAM" id="SSF74650">
    <property type="entry name" value="Galactose mutarotase-like"/>
    <property type="match status" value="1"/>
</dbReference>
<dbReference type="PANTHER" id="PTHR46017:SF1">
    <property type="entry name" value="ALPHA-MANNOSIDASE 2C1"/>
    <property type="match status" value="1"/>
</dbReference>
<keyword evidence="11" id="KW-1185">Reference proteome</keyword>
<dbReference type="OrthoDB" id="10261055at2759"/>
<evidence type="ECO:0000313" key="11">
    <source>
        <dbReference type="Proteomes" id="UP001140172"/>
    </source>
</evidence>
<evidence type="ECO:0000256" key="3">
    <source>
        <dbReference type="ARBA" id="ARBA00012752"/>
    </source>
</evidence>
<keyword evidence="6 10" id="KW-0326">Glycosidase</keyword>
<dbReference type="InterPro" id="IPR000602">
    <property type="entry name" value="Glyco_hydro_38_N"/>
</dbReference>
<keyword evidence="5 10" id="KW-0378">Hydrolase</keyword>
<dbReference type="InterPro" id="IPR037094">
    <property type="entry name" value="Glyco_hydro_38_cen_sf"/>
</dbReference>
<dbReference type="GO" id="GO:0000329">
    <property type="term" value="C:fungal-type vacuole membrane"/>
    <property type="evidence" value="ECO:0007669"/>
    <property type="project" value="TreeGrafter"/>
</dbReference>
<dbReference type="Pfam" id="PF09261">
    <property type="entry name" value="Alpha-mann_mid"/>
    <property type="match status" value="1"/>
</dbReference>
<evidence type="ECO:0000256" key="1">
    <source>
        <dbReference type="ARBA" id="ARBA00000365"/>
    </source>
</evidence>
<dbReference type="InterPro" id="IPR028995">
    <property type="entry name" value="Glyco_hydro_57/38_cen_sf"/>
</dbReference>
<dbReference type="InterPro" id="IPR041147">
    <property type="entry name" value="GH38_C"/>
</dbReference>
<dbReference type="SUPFAM" id="SSF88713">
    <property type="entry name" value="Glycoside hydrolase/deacetylase"/>
    <property type="match status" value="1"/>
</dbReference>
<dbReference type="SUPFAM" id="SSF88688">
    <property type="entry name" value="Families 57/38 glycoside transferase middle domain"/>
    <property type="match status" value="1"/>
</dbReference>
<gene>
    <name evidence="10" type="primary">AMS1_1</name>
    <name evidence="10" type="ORF">GGI15_000864</name>
</gene>
<dbReference type="SMART" id="SM00872">
    <property type="entry name" value="Alpha-mann_mid"/>
    <property type="match status" value="1"/>
</dbReference>
<dbReference type="Gene3D" id="2.60.40.2220">
    <property type="match status" value="1"/>
</dbReference>
<proteinExistence type="inferred from homology"/>
<evidence type="ECO:0000256" key="6">
    <source>
        <dbReference type="ARBA" id="ARBA00023295"/>
    </source>
</evidence>
<feature type="domain" description="Glycoside hydrolase family 38 central" evidence="9">
    <location>
        <begin position="526"/>
        <end position="605"/>
    </location>
</feature>
<dbReference type="GO" id="GO:0004559">
    <property type="term" value="F:alpha-mannosidase activity"/>
    <property type="evidence" value="ECO:0007669"/>
    <property type="project" value="UniProtKB-EC"/>
</dbReference>
<keyword evidence="4" id="KW-0479">Metal-binding</keyword>
<dbReference type="Proteomes" id="UP001140172">
    <property type="component" value="Unassembled WGS sequence"/>
</dbReference>
<dbReference type="GO" id="GO:0009313">
    <property type="term" value="P:oligosaccharide catabolic process"/>
    <property type="evidence" value="ECO:0007669"/>
    <property type="project" value="TreeGrafter"/>
</dbReference>
<dbReference type="InterPro" id="IPR011330">
    <property type="entry name" value="Glyco_hydro/deAcase_b/a-brl"/>
</dbReference>
<dbReference type="PANTHER" id="PTHR46017">
    <property type="entry name" value="ALPHA-MANNOSIDASE 2C1"/>
    <property type="match status" value="1"/>
</dbReference>